<sequence>MQYSLCAVGHAGRRSPSSALRTPCESHRDCSLTADRPYARCCRPTRKWASIAAVLCSHATSTIIKTDQGAAIRLIEPLSSPFREFSVHLDENFLKSKYVVAPQLGRVS</sequence>
<name>A0A914VHJ1_9BILA</name>
<dbReference type="AlphaFoldDB" id="A0A914VHJ1"/>
<organism evidence="1 2">
    <name type="scientific">Plectus sambesii</name>
    <dbReference type="NCBI Taxonomy" id="2011161"/>
    <lineage>
        <taxon>Eukaryota</taxon>
        <taxon>Metazoa</taxon>
        <taxon>Ecdysozoa</taxon>
        <taxon>Nematoda</taxon>
        <taxon>Chromadorea</taxon>
        <taxon>Plectida</taxon>
        <taxon>Plectina</taxon>
        <taxon>Plectoidea</taxon>
        <taxon>Plectidae</taxon>
        <taxon>Plectus</taxon>
    </lineage>
</organism>
<proteinExistence type="predicted"/>
<evidence type="ECO:0000313" key="2">
    <source>
        <dbReference type="WBParaSite" id="PSAMB.scaffold1977size33979.g15750.t1"/>
    </source>
</evidence>
<dbReference type="Proteomes" id="UP000887566">
    <property type="component" value="Unplaced"/>
</dbReference>
<keyword evidence="1" id="KW-1185">Reference proteome</keyword>
<protein>
    <submittedName>
        <fullName evidence="2">Uncharacterized protein</fullName>
    </submittedName>
</protein>
<evidence type="ECO:0000313" key="1">
    <source>
        <dbReference type="Proteomes" id="UP000887566"/>
    </source>
</evidence>
<dbReference type="WBParaSite" id="PSAMB.scaffold1977size33979.g15750.t1">
    <property type="protein sequence ID" value="PSAMB.scaffold1977size33979.g15750.t1"/>
    <property type="gene ID" value="PSAMB.scaffold1977size33979.g15750"/>
</dbReference>
<accession>A0A914VHJ1</accession>
<reference evidence="2" key="1">
    <citation type="submission" date="2022-11" db="UniProtKB">
        <authorList>
            <consortium name="WormBaseParasite"/>
        </authorList>
    </citation>
    <scope>IDENTIFICATION</scope>
</reference>